<accession>A0ABT0LGX0</accession>
<dbReference type="EMBL" id="JAKIKS010000086">
    <property type="protein sequence ID" value="MCL1126411.1"/>
    <property type="molecule type" value="Genomic_DNA"/>
</dbReference>
<keyword evidence="2" id="KW-0413">Isomerase</keyword>
<reference evidence="2 3" key="1">
    <citation type="submission" date="2022-01" db="EMBL/GenBank/DDBJ databases">
        <title>Whole genome-based taxonomy of the Shewanellaceae.</title>
        <authorList>
            <person name="Martin-Rodriguez A.J."/>
        </authorList>
    </citation>
    <scope>NUCLEOTIDE SEQUENCE [LARGE SCALE GENOMIC DNA]</scope>
    <source>
        <strain evidence="2 3">DSM 17177</strain>
    </source>
</reference>
<sequence length="84" mass="9335">MKIALSSDEHAPLIDFILAYLIQRQHKVNYLGPHKGAKAANWPQVTQAAAKRVATQQAKQGICLCWTGTGACIAARRTRRFMSR</sequence>
<evidence type="ECO:0000256" key="1">
    <source>
        <dbReference type="ARBA" id="ARBA00008754"/>
    </source>
</evidence>
<evidence type="ECO:0000313" key="3">
    <source>
        <dbReference type="Proteomes" id="UP001203423"/>
    </source>
</evidence>
<dbReference type="Pfam" id="PF02502">
    <property type="entry name" value="LacAB_rpiB"/>
    <property type="match status" value="1"/>
</dbReference>
<dbReference type="Proteomes" id="UP001203423">
    <property type="component" value="Unassembled WGS sequence"/>
</dbReference>
<dbReference type="EC" id="5.3.1.-" evidence="2"/>
<comment type="similarity">
    <text evidence="1">Belongs to the LacAB/RpiB family.</text>
</comment>
<dbReference type="GO" id="GO:0016853">
    <property type="term" value="F:isomerase activity"/>
    <property type="evidence" value="ECO:0007669"/>
    <property type="project" value="UniProtKB-KW"/>
</dbReference>
<dbReference type="InterPro" id="IPR003500">
    <property type="entry name" value="RpiB_LacA_LacB"/>
</dbReference>
<keyword evidence="3" id="KW-1185">Reference proteome</keyword>
<gene>
    <name evidence="2" type="ORF">L2764_18460</name>
</gene>
<dbReference type="Gene3D" id="3.40.1400.10">
    <property type="entry name" value="Sugar-phosphate isomerase, RpiB/LacA/LacB"/>
    <property type="match status" value="1"/>
</dbReference>
<comment type="caution">
    <text evidence="2">The sequence shown here is derived from an EMBL/GenBank/DDBJ whole genome shotgun (WGS) entry which is preliminary data.</text>
</comment>
<name>A0ABT0LGX0_9GAMM</name>
<dbReference type="InterPro" id="IPR036569">
    <property type="entry name" value="RpiB_LacA_LacB_sf"/>
</dbReference>
<evidence type="ECO:0000313" key="2">
    <source>
        <dbReference type="EMBL" id="MCL1126411.1"/>
    </source>
</evidence>
<organism evidence="2 3">
    <name type="scientific">Shewanella surugensis</name>
    <dbReference type="NCBI Taxonomy" id="212020"/>
    <lineage>
        <taxon>Bacteria</taxon>
        <taxon>Pseudomonadati</taxon>
        <taxon>Pseudomonadota</taxon>
        <taxon>Gammaproteobacteria</taxon>
        <taxon>Alteromonadales</taxon>
        <taxon>Shewanellaceae</taxon>
        <taxon>Shewanella</taxon>
    </lineage>
</organism>
<proteinExistence type="inferred from homology"/>
<dbReference type="SUPFAM" id="SSF89623">
    <property type="entry name" value="Ribose/Galactose isomerase RpiB/AlsB"/>
    <property type="match status" value="1"/>
</dbReference>
<protein>
    <submittedName>
        <fullName evidence="2">RpiB/LacA/LacB family sugar-phosphate isomerase</fullName>
        <ecNumber evidence="2">5.3.1.-</ecNumber>
    </submittedName>
</protein>